<gene>
    <name evidence="7" type="ORF">IAA28_07225</name>
</gene>
<dbReference type="InterPro" id="IPR019533">
    <property type="entry name" value="Peptidase_S26"/>
</dbReference>
<keyword evidence="7" id="KW-0378">Hydrolase</keyword>
<dbReference type="GO" id="GO:0006465">
    <property type="term" value="P:signal peptide processing"/>
    <property type="evidence" value="ECO:0007669"/>
    <property type="project" value="UniProtKB-UniRule"/>
</dbReference>
<dbReference type="PANTHER" id="PTHR10806:SF6">
    <property type="entry name" value="SIGNAL PEPTIDASE COMPLEX CATALYTIC SUBUNIT SEC11"/>
    <property type="match status" value="1"/>
</dbReference>
<keyword evidence="4 6" id="KW-0472">Membrane</keyword>
<dbReference type="PANTHER" id="PTHR10806">
    <property type="entry name" value="SIGNAL PEPTIDASE COMPLEX CATALYTIC SUBUNIT SEC11"/>
    <property type="match status" value="1"/>
</dbReference>
<dbReference type="SUPFAM" id="SSF51306">
    <property type="entry name" value="LexA/Signal peptidase"/>
    <property type="match status" value="1"/>
</dbReference>
<dbReference type="Proteomes" id="UP000886780">
    <property type="component" value="Unassembled WGS sequence"/>
</dbReference>
<reference evidence="7" key="1">
    <citation type="journal article" date="2021" name="PeerJ">
        <title>Extensive microbial diversity within the chicken gut microbiome revealed by metagenomics and culture.</title>
        <authorList>
            <person name="Gilroy R."/>
            <person name="Ravi A."/>
            <person name="Getino M."/>
            <person name="Pursley I."/>
            <person name="Horton D.L."/>
            <person name="Alikhan N.F."/>
            <person name="Baker D."/>
            <person name="Gharbi K."/>
            <person name="Hall N."/>
            <person name="Watson M."/>
            <person name="Adriaenssens E.M."/>
            <person name="Foster-Nyarko E."/>
            <person name="Jarju S."/>
            <person name="Secka A."/>
            <person name="Antonio M."/>
            <person name="Oren A."/>
            <person name="Chaudhuri R.R."/>
            <person name="La Ragione R."/>
            <person name="Hildebrand F."/>
            <person name="Pallen M.J."/>
        </authorList>
    </citation>
    <scope>NUCLEOTIDE SEQUENCE</scope>
    <source>
        <strain evidence="7">ChiGjej4B4-12881</strain>
    </source>
</reference>
<dbReference type="GO" id="GO:0004252">
    <property type="term" value="F:serine-type endopeptidase activity"/>
    <property type="evidence" value="ECO:0007669"/>
    <property type="project" value="UniProtKB-UniRule"/>
</dbReference>
<evidence type="ECO:0000256" key="5">
    <source>
        <dbReference type="NCBIfam" id="TIGR02228"/>
    </source>
</evidence>
<proteinExistence type="predicted"/>
<evidence type="ECO:0000256" key="2">
    <source>
        <dbReference type="ARBA" id="ARBA00022692"/>
    </source>
</evidence>
<dbReference type="InterPro" id="IPR001733">
    <property type="entry name" value="Peptidase_S26B"/>
</dbReference>
<sequence>MGKVHRLTKLFGRTVQALTLLAFLTAAVFMIPGLFGIRPYIVLSGSMEPAIHTGAVAFIDTRDRDCEPGEIVTYRLSGKDGDVFVTHRVEAVSGGVYITKGDANQVSDLSPVRQDQIVGKYRFQIPFAGYLAGRWDRRAFLAAALWIGLLNGMAAAMEAASSERSME</sequence>
<feature type="transmembrane region" description="Helical" evidence="6">
    <location>
        <begin position="139"/>
        <end position="157"/>
    </location>
</feature>
<feature type="transmembrane region" description="Helical" evidence="6">
    <location>
        <begin position="15"/>
        <end position="37"/>
    </location>
</feature>
<evidence type="ECO:0000313" key="7">
    <source>
        <dbReference type="EMBL" id="HIX52579.1"/>
    </source>
</evidence>
<accession>A0A9D1W555</accession>
<dbReference type="CDD" id="cd06530">
    <property type="entry name" value="S26_SPase_I"/>
    <property type="match status" value="1"/>
</dbReference>
<comment type="subcellular location">
    <subcellularLocation>
        <location evidence="1">Membrane</location>
    </subcellularLocation>
</comment>
<keyword evidence="3 6" id="KW-1133">Transmembrane helix</keyword>
<organism evidence="7 8">
    <name type="scientific">Candidatus Lachnoclostridium stercoripullorum</name>
    <dbReference type="NCBI Taxonomy" id="2838635"/>
    <lineage>
        <taxon>Bacteria</taxon>
        <taxon>Bacillati</taxon>
        <taxon>Bacillota</taxon>
        <taxon>Clostridia</taxon>
        <taxon>Lachnospirales</taxon>
        <taxon>Lachnospiraceae</taxon>
    </lineage>
</organism>
<reference evidence="7" key="2">
    <citation type="submission" date="2021-04" db="EMBL/GenBank/DDBJ databases">
        <authorList>
            <person name="Gilroy R."/>
        </authorList>
    </citation>
    <scope>NUCLEOTIDE SEQUENCE</scope>
    <source>
        <strain evidence="7">ChiGjej4B4-12881</strain>
    </source>
</reference>
<evidence type="ECO:0000256" key="1">
    <source>
        <dbReference type="ARBA" id="ARBA00004370"/>
    </source>
</evidence>
<evidence type="ECO:0000256" key="4">
    <source>
        <dbReference type="ARBA" id="ARBA00023136"/>
    </source>
</evidence>
<dbReference type="Gene3D" id="2.10.109.10">
    <property type="entry name" value="Umud Fragment, subunit A"/>
    <property type="match status" value="1"/>
</dbReference>
<dbReference type="AlphaFoldDB" id="A0A9D1W555"/>
<name>A0A9D1W555_9FIRM</name>
<dbReference type="InterPro" id="IPR036286">
    <property type="entry name" value="LexA/Signal_pep-like_sf"/>
</dbReference>
<protein>
    <recommendedName>
        <fullName evidence="5">Signal peptidase I</fullName>
        <ecNumber evidence="5">3.4.21.89</ecNumber>
    </recommendedName>
</protein>
<dbReference type="EMBL" id="DXEU01000127">
    <property type="protein sequence ID" value="HIX52579.1"/>
    <property type="molecule type" value="Genomic_DNA"/>
</dbReference>
<evidence type="ECO:0000313" key="8">
    <source>
        <dbReference type="Proteomes" id="UP000886780"/>
    </source>
</evidence>
<evidence type="ECO:0000256" key="6">
    <source>
        <dbReference type="SAM" id="Phobius"/>
    </source>
</evidence>
<comment type="caution">
    <text evidence="7">The sequence shown here is derived from an EMBL/GenBank/DDBJ whole genome shotgun (WGS) entry which is preliminary data.</text>
</comment>
<dbReference type="PRINTS" id="PR00728">
    <property type="entry name" value="SIGNALPTASE"/>
</dbReference>
<dbReference type="NCBIfam" id="TIGR02228">
    <property type="entry name" value="sigpep_I_arch"/>
    <property type="match status" value="1"/>
</dbReference>
<dbReference type="EC" id="3.4.21.89" evidence="5"/>
<keyword evidence="2 6" id="KW-0812">Transmembrane</keyword>
<dbReference type="GO" id="GO:0009003">
    <property type="term" value="F:signal peptidase activity"/>
    <property type="evidence" value="ECO:0007669"/>
    <property type="project" value="UniProtKB-EC"/>
</dbReference>
<evidence type="ECO:0000256" key="3">
    <source>
        <dbReference type="ARBA" id="ARBA00022989"/>
    </source>
</evidence>
<dbReference type="GO" id="GO:0016020">
    <property type="term" value="C:membrane"/>
    <property type="evidence" value="ECO:0007669"/>
    <property type="project" value="UniProtKB-SubCell"/>
</dbReference>